<gene>
    <name evidence="1" type="ORF">NQ315_005210</name>
</gene>
<reference evidence="1 2" key="1">
    <citation type="journal article" date="2023" name="Insect Mol. Biol.">
        <title>Genome sequencing provides insights into the evolution of gene families encoding plant cell wall-degrading enzymes in longhorned beetles.</title>
        <authorList>
            <person name="Shin N.R."/>
            <person name="Okamura Y."/>
            <person name="Kirsch R."/>
            <person name="Pauchet Y."/>
        </authorList>
    </citation>
    <scope>NUCLEOTIDE SEQUENCE [LARGE SCALE GENOMIC DNA]</scope>
    <source>
        <strain evidence="1">EAD_L_NR</strain>
    </source>
</reference>
<protein>
    <submittedName>
        <fullName evidence="1">Uncharacterized protein</fullName>
    </submittedName>
</protein>
<name>A0AAV8VUR1_9CUCU</name>
<comment type="caution">
    <text evidence="1">The sequence shown here is derived from an EMBL/GenBank/DDBJ whole genome shotgun (WGS) entry which is preliminary data.</text>
</comment>
<accession>A0AAV8VUR1</accession>
<evidence type="ECO:0000313" key="2">
    <source>
        <dbReference type="Proteomes" id="UP001159042"/>
    </source>
</evidence>
<sequence>MLPEKVTPKTSKASYNLEKVLHHALLMTEVGMDLKERYLSGEKYVCYLKTIITGADKAISALHYISKSSLEDAKQLVKSLGGPDVPVNIRNEYEKLLAIIDKQLNDLEMKNMEQCIENMDITQIKSRQKNLENAMFPAPNTASSNKSLKADIDEKYPENLSRESLIDLNTVVNLPPVPEDIFTSFSNKPTRTSSLSSLKSMRKIKLYLQKAESSDDDDSSENEDTEYSKLVFNAKNVFQGDSDDGKSSSLHSPLAKKFLGNIKEEGQD</sequence>
<organism evidence="1 2">
    <name type="scientific">Exocentrus adspersus</name>
    <dbReference type="NCBI Taxonomy" id="1586481"/>
    <lineage>
        <taxon>Eukaryota</taxon>
        <taxon>Metazoa</taxon>
        <taxon>Ecdysozoa</taxon>
        <taxon>Arthropoda</taxon>
        <taxon>Hexapoda</taxon>
        <taxon>Insecta</taxon>
        <taxon>Pterygota</taxon>
        <taxon>Neoptera</taxon>
        <taxon>Endopterygota</taxon>
        <taxon>Coleoptera</taxon>
        <taxon>Polyphaga</taxon>
        <taxon>Cucujiformia</taxon>
        <taxon>Chrysomeloidea</taxon>
        <taxon>Cerambycidae</taxon>
        <taxon>Lamiinae</taxon>
        <taxon>Acanthocinini</taxon>
        <taxon>Exocentrus</taxon>
    </lineage>
</organism>
<dbReference type="Proteomes" id="UP001159042">
    <property type="component" value="Unassembled WGS sequence"/>
</dbReference>
<proteinExistence type="predicted"/>
<dbReference type="AlphaFoldDB" id="A0AAV8VUR1"/>
<dbReference type="EMBL" id="JANEYG010000031">
    <property type="protein sequence ID" value="KAJ8917759.1"/>
    <property type="molecule type" value="Genomic_DNA"/>
</dbReference>
<keyword evidence="2" id="KW-1185">Reference proteome</keyword>
<evidence type="ECO:0000313" key="1">
    <source>
        <dbReference type="EMBL" id="KAJ8917759.1"/>
    </source>
</evidence>